<dbReference type="InterPro" id="IPR017946">
    <property type="entry name" value="PLC-like_Pdiesterase_TIM-brl"/>
</dbReference>
<dbReference type="SUPFAM" id="SSF51695">
    <property type="entry name" value="PLC-like phosphodiesterases"/>
    <property type="match status" value="1"/>
</dbReference>
<feature type="compositionally biased region" description="Polar residues" evidence="3">
    <location>
        <begin position="1382"/>
        <end position="1395"/>
    </location>
</feature>
<reference evidence="8 9" key="1">
    <citation type="submission" date="2012-05" db="EMBL/GenBank/DDBJ databases">
        <title>Recombination and specialization in a pathogen metapopulation.</title>
        <authorList>
            <person name="Gardiner A."/>
            <person name="Kemen E."/>
            <person name="Schultz-Larsen T."/>
            <person name="MacLean D."/>
            <person name="Van Oosterhout C."/>
            <person name="Jones J.D.G."/>
        </authorList>
    </citation>
    <scope>NUCLEOTIDE SEQUENCE [LARGE SCALE GENOMIC DNA]</scope>
    <source>
        <strain evidence="8 9">Ac Nc2</strain>
    </source>
</reference>
<dbReference type="InterPro" id="IPR002044">
    <property type="entry name" value="CBM20"/>
</dbReference>
<dbReference type="SUPFAM" id="SSF54928">
    <property type="entry name" value="RNA-binding domain, RBD"/>
    <property type="match status" value="2"/>
</dbReference>
<evidence type="ECO:0000259" key="6">
    <source>
        <dbReference type="PROSITE" id="PS51166"/>
    </source>
</evidence>
<dbReference type="SUPFAM" id="SSF51206">
    <property type="entry name" value="cAMP-binding domain-like"/>
    <property type="match status" value="1"/>
</dbReference>
<feature type="domain" description="RRM" evidence="5">
    <location>
        <begin position="1523"/>
        <end position="1599"/>
    </location>
</feature>
<dbReference type="PROSITE" id="PS51704">
    <property type="entry name" value="GP_PDE"/>
    <property type="match status" value="1"/>
</dbReference>
<dbReference type="Proteomes" id="UP000053237">
    <property type="component" value="Unassembled WGS sequence"/>
</dbReference>
<keyword evidence="9" id="KW-1185">Reference proteome</keyword>
<keyword evidence="2" id="KW-0694">RNA-binding</keyword>
<dbReference type="CDD" id="cd00590">
    <property type="entry name" value="RRM_SF"/>
    <property type="match status" value="3"/>
</dbReference>
<dbReference type="OrthoDB" id="1058301at2759"/>
<feature type="domain" description="GP-PDE" evidence="7">
    <location>
        <begin position="710"/>
        <end position="1066"/>
    </location>
</feature>
<keyword evidence="1" id="KW-0378">Hydrolase</keyword>
<protein>
    <recommendedName>
        <fullName evidence="10">Glycerophosphodiester phosphodiesterase</fullName>
    </recommendedName>
</protein>
<comment type="caution">
    <text evidence="8">The sequence shown here is derived from an EMBL/GenBank/DDBJ whole genome shotgun (WGS) entry which is preliminary data.</text>
</comment>
<dbReference type="Pfam" id="PF03009">
    <property type="entry name" value="GDPD"/>
    <property type="match status" value="1"/>
</dbReference>
<dbReference type="GO" id="GO:0046475">
    <property type="term" value="P:glycerophospholipid catabolic process"/>
    <property type="evidence" value="ECO:0007669"/>
    <property type="project" value="TreeGrafter"/>
</dbReference>
<dbReference type="EMBL" id="CAIX01000085">
    <property type="protein sequence ID" value="CCI44979.1"/>
    <property type="molecule type" value="Genomic_DNA"/>
</dbReference>
<dbReference type="GO" id="GO:0008081">
    <property type="term" value="F:phosphoric diester hydrolase activity"/>
    <property type="evidence" value="ECO:0007669"/>
    <property type="project" value="InterPro"/>
</dbReference>
<feature type="region of interest" description="Disordered" evidence="3">
    <location>
        <begin position="1382"/>
        <end position="1445"/>
    </location>
</feature>
<dbReference type="SUPFAM" id="SSF49452">
    <property type="entry name" value="Starch-binding domain-like"/>
    <property type="match status" value="1"/>
</dbReference>
<feature type="compositionally biased region" description="Polar residues" evidence="3">
    <location>
        <begin position="1177"/>
        <end position="1190"/>
    </location>
</feature>
<dbReference type="InterPro" id="IPR018490">
    <property type="entry name" value="cNMP-bd_dom_sf"/>
</dbReference>
<dbReference type="SMART" id="SM00100">
    <property type="entry name" value="cNMP"/>
    <property type="match status" value="1"/>
</dbReference>
<dbReference type="InterPro" id="IPR008979">
    <property type="entry name" value="Galactose-bd-like_sf"/>
</dbReference>
<dbReference type="InterPro" id="IPR000595">
    <property type="entry name" value="cNMP-bd_dom"/>
</dbReference>
<evidence type="ECO:0000256" key="1">
    <source>
        <dbReference type="ARBA" id="ARBA00022801"/>
    </source>
</evidence>
<gene>
    <name evidence="8" type="ORF">BN9_058260</name>
</gene>
<dbReference type="Gene3D" id="2.60.120.10">
    <property type="entry name" value="Jelly Rolls"/>
    <property type="match status" value="1"/>
</dbReference>
<proteinExistence type="predicted"/>
<dbReference type="CDD" id="cd00038">
    <property type="entry name" value="CAP_ED"/>
    <property type="match status" value="1"/>
</dbReference>
<feature type="domain" description="Cyclic nucleotide-binding" evidence="4">
    <location>
        <begin position="458"/>
        <end position="563"/>
    </location>
</feature>
<dbReference type="SMART" id="SM01065">
    <property type="entry name" value="CBM_2"/>
    <property type="match status" value="1"/>
</dbReference>
<name>A0A024GE87_9STRA</name>
<dbReference type="InterPro" id="IPR035979">
    <property type="entry name" value="RBD_domain_sf"/>
</dbReference>
<dbReference type="GO" id="GO:2001070">
    <property type="term" value="F:starch binding"/>
    <property type="evidence" value="ECO:0007669"/>
    <property type="project" value="InterPro"/>
</dbReference>
<dbReference type="Gene3D" id="3.20.20.190">
    <property type="entry name" value="Phosphatidylinositol (PI) phosphodiesterase"/>
    <property type="match status" value="1"/>
</dbReference>
<dbReference type="InterPro" id="IPR000504">
    <property type="entry name" value="RRM_dom"/>
</dbReference>
<dbReference type="CDD" id="cd08572">
    <property type="entry name" value="GDPD_GDE5_like"/>
    <property type="match status" value="1"/>
</dbReference>
<evidence type="ECO:0000259" key="7">
    <source>
        <dbReference type="PROSITE" id="PS51704"/>
    </source>
</evidence>
<dbReference type="SUPFAM" id="SSF49785">
    <property type="entry name" value="Galactose-binding domain-like"/>
    <property type="match status" value="1"/>
</dbReference>
<dbReference type="Pfam" id="PF00686">
    <property type="entry name" value="CBM_20"/>
    <property type="match status" value="1"/>
</dbReference>
<dbReference type="InterPro" id="IPR013783">
    <property type="entry name" value="Ig-like_fold"/>
</dbReference>
<evidence type="ECO:0000259" key="5">
    <source>
        <dbReference type="PROSITE" id="PS50102"/>
    </source>
</evidence>
<organism evidence="8 9">
    <name type="scientific">Albugo candida</name>
    <dbReference type="NCBI Taxonomy" id="65357"/>
    <lineage>
        <taxon>Eukaryota</taxon>
        <taxon>Sar</taxon>
        <taxon>Stramenopiles</taxon>
        <taxon>Oomycota</taxon>
        <taxon>Peronosporomycetes</taxon>
        <taxon>Albuginales</taxon>
        <taxon>Albuginaceae</taxon>
        <taxon>Albugo</taxon>
    </lineage>
</organism>
<dbReference type="InterPro" id="IPR030395">
    <property type="entry name" value="GP_PDE_dom"/>
</dbReference>
<evidence type="ECO:0000259" key="4">
    <source>
        <dbReference type="PROSITE" id="PS50042"/>
    </source>
</evidence>
<dbReference type="Pfam" id="PF00027">
    <property type="entry name" value="cNMP_binding"/>
    <property type="match status" value="1"/>
</dbReference>
<evidence type="ECO:0000313" key="9">
    <source>
        <dbReference type="Proteomes" id="UP000053237"/>
    </source>
</evidence>
<evidence type="ECO:0008006" key="10">
    <source>
        <dbReference type="Google" id="ProtNLM"/>
    </source>
</evidence>
<feature type="domain" description="CBM20" evidence="6">
    <location>
        <begin position="1"/>
        <end position="114"/>
    </location>
</feature>
<dbReference type="Pfam" id="PF00076">
    <property type="entry name" value="RRM_1"/>
    <property type="match status" value="2"/>
</dbReference>
<dbReference type="InterPro" id="IPR051578">
    <property type="entry name" value="GDPD"/>
</dbReference>
<dbReference type="InterPro" id="IPR012677">
    <property type="entry name" value="Nucleotide-bd_a/b_plait_sf"/>
</dbReference>
<dbReference type="STRING" id="65357.A0A024GE87"/>
<feature type="region of interest" description="Disordered" evidence="3">
    <location>
        <begin position="1170"/>
        <end position="1190"/>
    </location>
</feature>
<dbReference type="Gene3D" id="2.60.120.260">
    <property type="entry name" value="Galactose-binding domain-like"/>
    <property type="match status" value="1"/>
</dbReference>
<dbReference type="PROSITE" id="PS51166">
    <property type="entry name" value="CBM20"/>
    <property type="match status" value="1"/>
</dbReference>
<evidence type="ECO:0000256" key="3">
    <source>
        <dbReference type="SAM" id="MobiDB-lite"/>
    </source>
</evidence>
<dbReference type="PROSITE" id="PS50042">
    <property type="entry name" value="CNMP_BINDING_3"/>
    <property type="match status" value="1"/>
</dbReference>
<accession>A0A024GE87</accession>
<sequence>MRSFSIDFTIRLLHSSLPSSLEPKRVRLCIIGNVRELGEWNGSHAVSMQLVEESENESTFLARIEFPNEPRPIEYKYIVKDEDEIVCWETIPGNRTFNESNGMNVAKYKATTQSSIHKTLNGPHPGDRKSSLGNNGNRNGFYEWNCCRTTREANPWWQVDLDKIYPISSLCLWNALTYHEMSREPASFGHRWKTWMTRQPRIWIFISKEPLLGSLESLKQRARDSDIYGQQLEPDASIDDRVHLMRFCDGQKVVDSGKCSSKTGICGQFVRVQMESESSALQFAELEVYARENRDEKEACFKRDDGIFGNGCTLEGSLMLRIDHDWLDPESNKVELRLRVGSLDHLSPAVHWNIEKQGNARFSFTLLQKRIKKTPMASSQENGAWEETLLRAQGNYSVHAGSQNLLGKFKSFVSKNDTSLPAFLNNMERADEKKSSPSAKIADKCVESLSQWLSLCSWKDQLRPEHLVKLNGAIRVTEYGPNDVILPYGERISTIWFIRTGKVDLYGPETTDGAKLLGTLNPMEWFNELALFGTTDRKCASFRARDNVTCECLSQQAVIDIIGLEVFSQCRSFLVRELSYRRKRPCNHQGSNDHLLSDHRGYLFKLQLPSGPFSPSTNIAQTDSSFRLRLDFHDEERYVGSSFILPSQFSSRTEGTLRLPILGSNHTDGNAHHTQFAGEVSVDYLLIKPFVDADNNLKNVWRKYWRERPPLNIGHRGMGRSFAQVDGFRNALFRENSLASFILAGRSGADFVEVDVQLTKDQIPILYHDFTVKLGLEDQHAWSKGTRSEECELGIHELTLRQLTRCEIKPMKNGQRSGNTGKLRKRIQKHWKTITGGKSAIKTDEEENDKIISSHGSTSNCLFPPPTPETFLHDLSACESLEHLVDFFPRLEDLLHYVPAHVGLNIEIKYPESVSRQQLRILQFFELNRYIDAILTSVFQHAGPRRIFFSSFDPHVCMMLHSKQVKYAVFFLSCGALECIKSRNVCETLEFALEFAQLEQLQGVVTDSSVFLEKEEMMDYVKEAAPDLLWMTYGDQNTSFDAFQLQKKHALDAVISDNIGDLIRKERKLKDRLSQDIVVPQPVCSRLFIVCGRNRTLEQVETMFSVCGTIIQSHLALDRSNKSRGFAFLQFESVKSALKAIEMFDRFELPDGHILRVSVAREKHRSAAPCTAKGYKDSTQSASMEPNMGSNSRYAAREAVEYRVKDELLPFSSQKKVKNNSETCQKAFREKRVGLLKRMNPKVSHGYPRRKTYQHASAFSSAKAAQRVSSARMTNVDTRRREYIPQDELYLMNWTQSRAESIEKPSSAADEVTGVLEHMIQTLENGMTILATESQNDTLEAYKRCKHTKMCLASDVGHAEDFLTEDLTSFIDSVSINSDSNKLGTGRTRSSCTMSRSDHASKRLKHEALSSNHHKMHSADSDIESTSCTRRQNQDENVVGKSRKLQRTCSAIQPAPQEHPVNETSPSLHFIRRARGSSDESASPFVNRKKAGCKHPQASKHSASFELTDARDSCKKIRSKTSTLFFVSSYKFTDQELEALFGAYNGLESIHRVKTFGRIKTMAYIKYSKPSEAQSVLDAFQEEAADSKDVIMKLTLAESKKENINRMVQVGSTDVQDATDTALPPDEHSHPSSQWILVLHDQRIPKSIISSRISQYEKVESVQFQRPENKNTQCVAYAKFEDEQAAKQAIRDLHRSQIAPYDDGKYYELQAVLTAKPNMCNDTLQPSSVSSGLEYDSTLAPKRRVAGFGKDEADLVAVETQFAHMMRNSGVGQYAPRNALAYESHPHNLLNPQEALPSSYSQQYSNYGPESCTFMGYRTPIAFSIRDGLEACAYDPYFATPYEYMDTYYDPYGRPDPGWGEGPDTQLLDDTDTIDDEGSYVTTSNSSVLIYASGPLQLASVAKLLESFTGVLALQKEKGTSFIEEETEFFPAFLVEFRDVEQANEASKELDQMTCCGQILRAQIVATYSNPNSSSQDVTEALNVRRNKRQRLDPRGRQQ</sequence>
<dbReference type="InterPro" id="IPR013784">
    <property type="entry name" value="Carb-bd-like_fold"/>
</dbReference>
<dbReference type="Gene3D" id="3.30.70.330">
    <property type="match status" value="3"/>
</dbReference>
<feature type="domain" description="RRM" evidence="5">
    <location>
        <begin position="1085"/>
        <end position="1162"/>
    </location>
</feature>
<evidence type="ECO:0000256" key="2">
    <source>
        <dbReference type="PROSITE-ProRule" id="PRU00176"/>
    </source>
</evidence>
<dbReference type="InParanoid" id="A0A024GE87"/>
<dbReference type="PANTHER" id="PTHR22958">
    <property type="entry name" value="GLYCEROPHOSPHORYL DIESTER PHOSPHODIESTERASE"/>
    <property type="match status" value="1"/>
</dbReference>
<dbReference type="SMART" id="SM00360">
    <property type="entry name" value="RRM"/>
    <property type="match status" value="3"/>
</dbReference>
<dbReference type="GO" id="GO:0003723">
    <property type="term" value="F:RNA binding"/>
    <property type="evidence" value="ECO:0007669"/>
    <property type="project" value="UniProtKB-UniRule"/>
</dbReference>
<dbReference type="Gene3D" id="2.60.40.10">
    <property type="entry name" value="Immunoglobulins"/>
    <property type="match status" value="1"/>
</dbReference>
<feature type="region of interest" description="Disordered" evidence="3">
    <location>
        <begin position="1478"/>
        <end position="1497"/>
    </location>
</feature>
<dbReference type="PROSITE" id="PS50102">
    <property type="entry name" value="RRM"/>
    <property type="match status" value="2"/>
</dbReference>
<dbReference type="PANTHER" id="PTHR22958:SF1">
    <property type="entry name" value="GLYCEROPHOSPHOCHOLINE PHOSPHODIESTERASE GPCPD1"/>
    <property type="match status" value="1"/>
</dbReference>
<evidence type="ECO:0000313" key="8">
    <source>
        <dbReference type="EMBL" id="CCI44979.1"/>
    </source>
</evidence>
<dbReference type="InterPro" id="IPR014710">
    <property type="entry name" value="RmlC-like_jellyroll"/>
</dbReference>